<dbReference type="Gene3D" id="2.130.10.10">
    <property type="entry name" value="YVTN repeat-like/Quinoprotein amine dehydrogenase"/>
    <property type="match status" value="4"/>
</dbReference>
<feature type="repeat" description="WD" evidence="3">
    <location>
        <begin position="836"/>
        <end position="868"/>
    </location>
</feature>
<name>A0AB34J3N8_PRYPA</name>
<dbReference type="InterPro" id="IPR015943">
    <property type="entry name" value="WD40/YVTN_repeat-like_dom_sf"/>
</dbReference>
<dbReference type="InterPro" id="IPR001680">
    <property type="entry name" value="WD40_rpt"/>
</dbReference>
<evidence type="ECO:0000256" key="2">
    <source>
        <dbReference type="ARBA" id="ARBA00022737"/>
    </source>
</evidence>
<feature type="region of interest" description="Disordered" evidence="4">
    <location>
        <begin position="215"/>
        <end position="240"/>
    </location>
</feature>
<feature type="repeat" description="WD" evidence="3">
    <location>
        <begin position="525"/>
        <end position="554"/>
    </location>
</feature>
<dbReference type="Pfam" id="PF00400">
    <property type="entry name" value="WD40"/>
    <property type="match status" value="1"/>
</dbReference>
<organism evidence="7 8">
    <name type="scientific">Prymnesium parvum</name>
    <name type="common">Toxic golden alga</name>
    <dbReference type="NCBI Taxonomy" id="97485"/>
    <lineage>
        <taxon>Eukaryota</taxon>
        <taxon>Haptista</taxon>
        <taxon>Haptophyta</taxon>
        <taxon>Prymnesiophyceae</taxon>
        <taxon>Prymnesiales</taxon>
        <taxon>Prymnesiaceae</taxon>
        <taxon>Prymnesium</taxon>
    </lineage>
</organism>
<evidence type="ECO:0000313" key="7">
    <source>
        <dbReference type="EMBL" id="KAL1511947.1"/>
    </source>
</evidence>
<protein>
    <submittedName>
        <fullName evidence="7">Uncharacterized protein</fullName>
    </submittedName>
</protein>
<dbReference type="SUPFAM" id="SSF50978">
    <property type="entry name" value="WD40 repeat-like"/>
    <property type="match status" value="2"/>
</dbReference>
<feature type="domain" description="WDR90/POC16 second beta-propeller" evidence="6">
    <location>
        <begin position="617"/>
        <end position="916"/>
    </location>
</feature>
<dbReference type="Proteomes" id="UP001515480">
    <property type="component" value="Unassembled WGS sequence"/>
</dbReference>
<dbReference type="PROSITE" id="PS50082">
    <property type="entry name" value="WD_REPEATS_2"/>
    <property type="match status" value="4"/>
</dbReference>
<dbReference type="SUPFAM" id="SSF50998">
    <property type="entry name" value="Quinoprotein alcohol dehydrogenase-like"/>
    <property type="match status" value="1"/>
</dbReference>
<evidence type="ECO:0000313" key="8">
    <source>
        <dbReference type="Proteomes" id="UP001515480"/>
    </source>
</evidence>
<keyword evidence="8" id="KW-1185">Reference proteome</keyword>
<accession>A0AB34J3N8</accession>
<keyword evidence="1 3" id="KW-0853">WD repeat</keyword>
<feature type="repeat" description="WD" evidence="3">
    <location>
        <begin position="606"/>
        <end position="647"/>
    </location>
</feature>
<feature type="region of interest" description="Disordered" evidence="4">
    <location>
        <begin position="1048"/>
        <end position="1071"/>
    </location>
</feature>
<feature type="region of interest" description="Disordered" evidence="4">
    <location>
        <begin position="945"/>
        <end position="970"/>
    </location>
</feature>
<dbReference type="SMART" id="SM00320">
    <property type="entry name" value="WD40"/>
    <property type="match status" value="11"/>
</dbReference>
<gene>
    <name evidence="7" type="ORF">AB1Y20_005227</name>
</gene>
<feature type="repeat" description="WD" evidence="3">
    <location>
        <begin position="884"/>
        <end position="916"/>
    </location>
</feature>
<dbReference type="Pfam" id="PF05018">
    <property type="entry name" value="CFA20_dom"/>
    <property type="match status" value="1"/>
</dbReference>
<feature type="region of interest" description="Disordered" evidence="4">
    <location>
        <begin position="1004"/>
        <end position="1029"/>
    </location>
</feature>
<dbReference type="Pfam" id="PF23393">
    <property type="entry name" value="Beta-prop_WDR90_POC16_2nd"/>
    <property type="match status" value="1"/>
</dbReference>
<dbReference type="PANTHER" id="PTHR13720">
    <property type="entry name" value="WD-40 REPEAT PROTEIN"/>
    <property type="match status" value="1"/>
</dbReference>
<evidence type="ECO:0000256" key="4">
    <source>
        <dbReference type="SAM" id="MobiDB-lite"/>
    </source>
</evidence>
<evidence type="ECO:0000259" key="6">
    <source>
        <dbReference type="Pfam" id="PF23393"/>
    </source>
</evidence>
<dbReference type="PROSITE" id="PS50294">
    <property type="entry name" value="WD_REPEATS_REGION"/>
    <property type="match status" value="2"/>
</dbReference>
<dbReference type="EMBL" id="JBGBPQ010000013">
    <property type="protein sequence ID" value="KAL1511947.1"/>
    <property type="molecule type" value="Genomic_DNA"/>
</dbReference>
<sequence length="1475" mass="157651">MFANVLKHPYIDILKLFAKDEWARAHVRGDVRQVIDKLIGKRVFQLQGLVSAANFLALPRAGLSLGLDARYLFLQLRMLEQHLYSLHLDVLTDRKFVLRVSLSNRYMCAKRIGSVLQLPCPQLDRQRGRWTTLCVDLPALLQAHLGVKEGCFLSLKGITVSSTVLFRAAVVSDTLFTPETLPRDMMLPLTSGRPFAELYGWERLPEPSFAFGSGADFSPPSPGPTERTPTAVARVRRPPPPVDTRAARALFRQAQAASPVDPALLKLRRVVGFSGEKHGQLVWLQDGRTIAYAVAALLILQDLETHEQRSLMGHSANICAISAASASPLIASAQEGPLALVRLWDRAAGVCLAILQQHHSDMQALHLSPRGSYLAGVGKDSRGRQLLAVWDVRGAFDAVPACPVVDAKVSLHHTRRLAWVPPRTPTGAHVELPAAEEEAAMDGLQLVSCGYENIRFWRLKRGKLHSCGLALQHHEGQMFLDIAIDTSAAGGGGATGEKQRRMLVGSSLGHLFQVDLTTRRLEYVFALHESPINSVILSAGFAVTGSDDRKLRVWPLDFASHFLEADHEGCVTALSASPDGLKLLIGTSSGSIGVLDVSSIRHVTLVRSHTDIIYGLAMDPHNREFATASCDGSIRVWELDGAQQQLVEFELPQGCARCIAYHPTEYAIACGFDEGCVRVFDIASTSLLEEYKQHDDKVLALGYSGSAKRLFSAAADGGLCAYDVLHAYQPCRAYAASPHADSPCLAVSPDDVLLVVGGLQATALLLFDCSSMTLLKSVALETDAHALCFGPMAGACRYLFCSTADNALLTLHVTNPKEGDLDVDVSPSPDVVPGFHRAVCETLAPSINGRFLASGGNDHMVKVWSMDSLCGASSAASTPRSQAFVGHSDHVTKLQFSPDGASLVSVGGGDAIFIWEFCGGEGVDPTEVVEESVLAAAREREAQANALRADEEGGDEVVPSPNEFLSSKSAHHTAATLQMCSQLPADQALQAAVKDLKGRMQALEMDDPEGSPDRPEPREAAKYQDASSYNSPHKLYKAQLTLEMEAGDPLDEDGARVPEGSMDGSPKLGNDEEWIGVEGEPDSLATRMAEGLQLSRLIGFNTSAHDHVLWQQAEGILIYSSGDTLVLDPLRPDARPVYACTETGEISTLALSPSARYVAVGCGITTALLVYDVKQNSVELFSRLTGHDGGVQSLTFLGEGVLVSLGLNDCAIRVHAVSSGLLICCTRAPAHQLTLATCGDIGELTTGGEGGVFSWQIEASSTKGPRGHDEGRAVALHALERRVGTEALCSGGAQVTALLYLEETGATAWLLAGDSEGNLVLWPPTGEKPAVCICAPSLMEVDLLNASPVPTSSGGDSGSCWRVVAGGAGPTNAVHQYMLTFSSEGTVQLDLLGEIVLDGAAVAMSWAGDMSQGVVGTSGGSLWHLHWESMSTTALMSVGAATISQARAMHIQPASASHSTNGRVHVVWLRSWPCH</sequence>
<evidence type="ECO:0000259" key="5">
    <source>
        <dbReference type="Pfam" id="PF05018"/>
    </source>
</evidence>
<dbReference type="InterPro" id="IPR011047">
    <property type="entry name" value="Quinoprotein_ADH-like_sf"/>
</dbReference>
<keyword evidence="2" id="KW-0677">Repeat</keyword>
<dbReference type="PANTHER" id="PTHR13720:SF24">
    <property type="entry name" value="WD REPEAT-CONTAINING PROTEIN 90"/>
    <property type="match status" value="1"/>
</dbReference>
<dbReference type="InterPro" id="IPR007714">
    <property type="entry name" value="CFA20_dom"/>
</dbReference>
<dbReference type="InterPro" id="IPR036322">
    <property type="entry name" value="WD40_repeat_dom_sf"/>
</dbReference>
<feature type="compositionally biased region" description="Basic and acidic residues" evidence="4">
    <location>
        <begin position="1011"/>
        <end position="1022"/>
    </location>
</feature>
<proteinExistence type="predicted"/>
<reference evidence="7 8" key="1">
    <citation type="journal article" date="2024" name="Science">
        <title>Giant polyketide synthase enzymes in the biosynthesis of giant marine polyether toxins.</title>
        <authorList>
            <person name="Fallon T.R."/>
            <person name="Shende V.V."/>
            <person name="Wierzbicki I.H."/>
            <person name="Pendleton A.L."/>
            <person name="Watervoot N.F."/>
            <person name="Auber R.P."/>
            <person name="Gonzalez D.J."/>
            <person name="Wisecaver J.H."/>
            <person name="Moore B.S."/>
        </authorList>
    </citation>
    <scope>NUCLEOTIDE SEQUENCE [LARGE SCALE GENOMIC DNA]</scope>
    <source>
        <strain evidence="7 8">12B1</strain>
    </source>
</reference>
<comment type="caution">
    <text evidence="7">The sequence shown here is derived from an EMBL/GenBank/DDBJ whole genome shotgun (WGS) entry which is preliminary data.</text>
</comment>
<dbReference type="InterPro" id="IPR055441">
    <property type="entry name" value="Beta-prop_WDR90_POC16_2nd"/>
</dbReference>
<feature type="domain" description="CFA20" evidence="5">
    <location>
        <begin position="1"/>
        <end position="187"/>
    </location>
</feature>
<dbReference type="InterPro" id="IPR050630">
    <property type="entry name" value="WD_repeat_EMAP"/>
</dbReference>
<evidence type="ECO:0000256" key="3">
    <source>
        <dbReference type="PROSITE-ProRule" id="PRU00221"/>
    </source>
</evidence>
<evidence type="ECO:0000256" key="1">
    <source>
        <dbReference type="ARBA" id="ARBA00022574"/>
    </source>
</evidence>